<reference evidence="3 4" key="1">
    <citation type="submission" date="2021-02" db="EMBL/GenBank/DDBJ databases">
        <title>Genome assembly of Pseudopithomyces chartarum.</title>
        <authorList>
            <person name="Jauregui R."/>
            <person name="Singh J."/>
            <person name="Voisey C."/>
        </authorList>
    </citation>
    <scope>NUCLEOTIDE SEQUENCE [LARGE SCALE GENOMIC DNA]</scope>
    <source>
        <strain evidence="3 4">AGR01</strain>
    </source>
</reference>
<sequence>MVSEDFAKPWVEFEEEFGERPLLHHDTIEACAEGFGKIFTKMASKYTFPSPDPAVKTEDRTVDGGLKVRIYTPEGYPGGRPVGVYYHGGGWAMGDLDGDDAFCRAISKGGNVVLVSVEYGLAPQNKHPGLINDCFKGLQWTLNHAKELGGIQGRIFTSGVSAGAQLAIALALKAVDEGLGESLVGAVAEVPATIHPEGIPEELKSKYTSYEEHADHTIDTARAMRTFWKAFGTPPTDPYGSVLLHDKIKDLKKVYLTVAGHDTLRDDGLLFKEKLDKYRVPCKFDFYEGYPHYFWTWPSPMLNKPKEEYNENLAKGVQWLVSSD</sequence>
<dbReference type="SUPFAM" id="SSF53474">
    <property type="entry name" value="alpha/beta-Hydrolases"/>
    <property type="match status" value="1"/>
</dbReference>
<dbReference type="AlphaFoldDB" id="A0AAN6M7J6"/>
<accession>A0AAN6M7J6</accession>
<dbReference type="PANTHER" id="PTHR48081">
    <property type="entry name" value="AB HYDROLASE SUPERFAMILY PROTEIN C4A8.06C"/>
    <property type="match status" value="1"/>
</dbReference>
<protein>
    <recommendedName>
        <fullName evidence="2">Alpha/beta hydrolase fold-3 domain-containing protein</fullName>
    </recommendedName>
</protein>
<dbReference type="InterPro" id="IPR050300">
    <property type="entry name" value="GDXG_lipolytic_enzyme"/>
</dbReference>
<name>A0AAN6M7J6_9PLEO</name>
<dbReference type="Pfam" id="PF07859">
    <property type="entry name" value="Abhydrolase_3"/>
    <property type="match status" value="1"/>
</dbReference>
<comment type="caution">
    <text evidence="3">The sequence shown here is derived from an EMBL/GenBank/DDBJ whole genome shotgun (WGS) entry which is preliminary data.</text>
</comment>
<evidence type="ECO:0000256" key="1">
    <source>
        <dbReference type="ARBA" id="ARBA00022801"/>
    </source>
</evidence>
<dbReference type="Gene3D" id="3.40.50.1820">
    <property type="entry name" value="alpha/beta hydrolase"/>
    <property type="match status" value="1"/>
</dbReference>
<proteinExistence type="predicted"/>
<feature type="domain" description="Alpha/beta hydrolase fold-3" evidence="2">
    <location>
        <begin position="84"/>
        <end position="295"/>
    </location>
</feature>
<dbReference type="GO" id="GO:0016787">
    <property type="term" value="F:hydrolase activity"/>
    <property type="evidence" value="ECO:0007669"/>
    <property type="project" value="UniProtKB-KW"/>
</dbReference>
<evidence type="ECO:0000313" key="4">
    <source>
        <dbReference type="Proteomes" id="UP001280581"/>
    </source>
</evidence>
<evidence type="ECO:0000259" key="2">
    <source>
        <dbReference type="Pfam" id="PF07859"/>
    </source>
</evidence>
<dbReference type="Proteomes" id="UP001280581">
    <property type="component" value="Unassembled WGS sequence"/>
</dbReference>
<keyword evidence="1" id="KW-0378">Hydrolase</keyword>
<dbReference type="PANTHER" id="PTHR48081:SF8">
    <property type="entry name" value="ALPHA_BETA HYDROLASE FOLD-3 DOMAIN-CONTAINING PROTEIN-RELATED"/>
    <property type="match status" value="1"/>
</dbReference>
<dbReference type="InterPro" id="IPR013094">
    <property type="entry name" value="AB_hydrolase_3"/>
</dbReference>
<organism evidence="3 4">
    <name type="scientific">Pseudopithomyces chartarum</name>
    <dbReference type="NCBI Taxonomy" id="1892770"/>
    <lineage>
        <taxon>Eukaryota</taxon>
        <taxon>Fungi</taxon>
        <taxon>Dikarya</taxon>
        <taxon>Ascomycota</taxon>
        <taxon>Pezizomycotina</taxon>
        <taxon>Dothideomycetes</taxon>
        <taxon>Pleosporomycetidae</taxon>
        <taxon>Pleosporales</taxon>
        <taxon>Massarineae</taxon>
        <taxon>Didymosphaeriaceae</taxon>
        <taxon>Pseudopithomyces</taxon>
    </lineage>
</organism>
<keyword evidence="4" id="KW-1185">Reference proteome</keyword>
<gene>
    <name evidence="3" type="ORF">GRF29_8g1174055</name>
</gene>
<evidence type="ECO:0000313" key="3">
    <source>
        <dbReference type="EMBL" id="KAK3215822.1"/>
    </source>
</evidence>
<dbReference type="InterPro" id="IPR029058">
    <property type="entry name" value="AB_hydrolase_fold"/>
</dbReference>
<dbReference type="EMBL" id="WVTA01000002">
    <property type="protein sequence ID" value="KAK3215822.1"/>
    <property type="molecule type" value="Genomic_DNA"/>
</dbReference>